<dbReference type="GO" id="GO:0006099">
    <property type="term" value="P:tricarboxylic acid cycle"/>
    <property type="evidence" value="ECO:0007669"/>
    <property type="project" value="TreeGrafter"/>
</dbReference>
<dbReference type="GO" id="GO:0042709">
    <property type="term" value="C:succinate-CoA ligase complex"/>
    <property type="evidence" value="ECO:0007669"/>
    <property type="project" value="TreeGrafter"/>
</dbReference>
<comment type="caution">
    <text evidence="2">The sequence shown here is derived from an EMBL/GenBank/DDBJ whole genome shotgun (WGS) entry which is preliminary data.</text>
</comment>
<evidence type="ECO:0000313" key="3">
    <source>
        <dbReference type="Proteomes" id="UP001174909"/>
    </source>
</evidence>
<dbReference type="InterPro" id="IPR013650">
    <property type="entry name" value="ATP-grasp_succ-CoA_synth-type"/>
</dbReference>
<evidence type="ECO:0000259" key="1">
    <source>
        <dbReference type="Pfam" id="PF08442"/>
    </source>
</evidence>
<evidence type="ECO:0000313" key="2">
    <source>
        <dbReference type="EMBL" id="CAI8031655.1"/>
    </source>
</evidence>
<dbReference type="EMBL" id="CASHTH010002554">
    <property type="protein sequence ID" value="CAI8031655.1"/>
    <property type="molecule type" value="Genomic_DNA"/>
</dbReference>
<dbReference type="GO" id="GO:0005524">
    <property type="term" value="F:ATP binding"/>
    <property type="evidence" value="ECO:0007669"/>
    <property type="project" value="InterPro"/>
</dbReference>
<reference evidence="2" key="1">
    <citation type="submission" date="2023-03" db="EMBL/GenBank/DDBJ databases">
        <authorList>
            <person name="Steffen K."/>
            <person name="Cardenas P."/>
        </authorList>
    </citation>
    <scope>NUCLEOTIDE SEQUENCE</scope>
</reference>
<gene>
    <name evidence="2" type="ORF">GBAR_LOCUS17958</name>
</gene>
<organism evidence="2 3">
    <name type="scientific">Geodia barretti</name>
    <name type="common">Barrett's horny sponge</name>
    <dbReference type="NCBI Taxonomy" id="519541"/>
    <lineage>
        <taxon>Eukaryota</taxon>
        <taxon>Metazoa</taxon>
        <taxon>Porifera</taxon>
        <taxon>Demospongiae</taxon>
        <taxon>Heteroscleromorpha</taxon>
        <taxon>Tetractinellida</taxon>
        <taxon>Astrophorina</taxon>
        <taxon>Geodiidae</taxon>
        <taxon>Geodia</taxon>
    </lineage>
</organism>
<dbReference type="Gene3D" id="3.30.1490.20">
    <property type="entry name" value="ATP-grasp fold, A domain"/>
    <property type="match status" value="1"/>
</dbReference>
<dbReference type="InterPro" id="IPR013815">
    <property type="entry name" value="ATP_grasp_subdomain_1"/>
</dbReference>
<proteinExistence type="predicted"/>
<protein>
    <submittedName>
        <fullName evidence="2">Succinate--CoA ligase [GDP-forming] subunit beta, mitochondrial</fullName>
    </submittedName>
</protein>
<keyword evidence="2" id="KW-0436">Ligase</keyword>
<feature type="non-terminal residue" evidence="2">
    <location>
        <position position="1"/>
    </location>
</feature>
<accession>A0AA35SKA4</accession>
<dbReference type="FunFam" id="3.30.1490.20:FF:000004">
    <property type="entry name" value="Succinate--CoA ligase [ADP-forming] subunit beta, mitochondrial"/>
    <property type="match status" value="1"/>
</dbReference>
<dbReference type="PANTHER" id="PTHR11815:SF10">
    <property type="entry name" value="SUCCINATE--COA LIGASE [GDP-FORMING] SUBUNIT BETA, MITOCHONDRIAL"/>
    <property type="match status" value="1"/>
</dbReference>
<dbReference type="AlphaFoldDB" id="A0AA35SKA4"/>
<dbReference type="SUPFAM" id="SSF56059">
    <property type="entry name" value="Glutathione synthetase ATP-binding domain-like"/>
    <property type="match status" value="1"/>
</dbReference>
<dbReference type="Proteomes" id="UP001174909">
    <property type="component" value="Unassembled WGS sequence"/>
</dbReference>
<keyword evidence="3" id="KW-1185">Reference proteome</keyword>
<dbReference type="PANTHER" id="PTHR11815">
    <property type="entry name" value="SUCCINYL-COA SYNTHETASE BETA CHAIN"/>
    <property type="match status" value="1"/>
</dbReference>
<dbReference type="Gene3D" id="3.30.470.20">
    <property type="entry name" value="ATP-grasp fold, B domain"/>
    <property type="match status" value="1"/>
</dbReference>
<sequence>MASLSVNCCRAMQAGKRLLPAHKLVPAVSGAVPVRRLNLHEYQSKTLMEQYGCNTQRFKIATSTQQAQTATSELGVEEVVVKAQILAGGRGKGVFSSGLQGGVKVTKDLASVPELVSQMIGYNLKTKQTTGDGVTVRKVMVAESLDISRETYFAIVLDRSMQGPVLVGSPEGGVDIEEVAASRPERIFKTPVDITVGVTDKQASEMAKNLEFTGPALEEVTVALFTHWSFHYYTSDIIYTHFSSSIIDDPRQKAVLCCPCRLHG</sequence>
<feature type="domain" description="ATP-grasp fold succinyl-CoA synthetase-type" evidence="1">
    <location>
        <begin position="38"/>
        <end position="228"/>
    </location>
</feature>
<dbReference type="GO" id="GO:0004776">
    <property type="term" value="F:succinate-CoA ligase (GDP-forming) activity"/>
    <property type="evidence" value="ECO:0007669"/>
    <property type="project" value="TreeGrafter"/>
</dbReference>
<dbReference type="Pfam" id="PF08442">
    <property type="entry name" value="ATP-grasp_2"/>
    <property type="match status" value="1"/>
</dbReference>
<name>A0AA35SKA4_GEOBA</name>
<dbReference type="GO" id="GO:0006104">
    <property type="term" value="P:succinyl-CoA metabolic process"/>
    <property type="evidence" value="ECO:0007669"/>
    <property type="project" value="TreeGrafter"/>
</dbReference>
<dbReference type="GO" id="GO:0005739">
    <property type="term" value="C:mitochondrion"/>
    <property type="evidence" value="ECO:0007669"/>
    <property type="project" value="TreeGrafter"/>
</dbReference>